<evidence type="ECO:0000256" key="4">
    <source>
        <dbReference type="ARBA" id="ARBA00022833"/>
    </source>
</evidence>
<dbReference type="GO" id="GO:0005737">
    <property type="term" value="C:cytoplasm"/>
    <property type="evidence" value="ECO:0007669"/>
    <property type="project" value="UniProtKB-SubCell"/>
</dbReference>
<dbReference type="InterPro" id="IPR018164">
    <property type="entry name" value="Ala-tRNA-synth_IIc_N"/>
</dbReference>
<dbReference type="PANTHER" id="PTHR43462:SF1">
    <property type="entry name" value="ALANYL-TRNA EDITING PROTEIN AARSD1"/>
    <property type="match status" value="1"/>
</dbReference>
<dbReference type="InterPro" id="IPR009000">
    <property type="entry name" value="Transl_B-barrel_sf"/>
</dbReference>
<dbReference type="SMART" id="SM00863">
    <property type="entry name" value="tRNA_SAD"/>
    <property type="match status" value="1"/>
</dbReference>
<dbReference type="GO" id="GO:0003676">
    <property type="term" value="F:nucleic acid binding"/>
    <property type="evidence" value="ECO:0007669"/>
    <property type="project" value="InterPro"/>
</dbReference>
<reference evidence="6 7" key="1">
    <citation type="journal article" date="2020" name="Nature">
        <title>Isolation of an archaeon at the prokaryote-eukaryote interface.</title>
        <authorList>
            <person name="Imachi H."/>
            <person name="Nobu M.K."/>
            <person name="Nakahara N."/>
            <person name="Morono Y."/>
            <person name="Ogawara M."/>
            <person name="Takaki Y."/>
            <person name="Takano Y."/>
            <person name="Uematsu K."/>
            <person name="Ikuta T."/>
            <person name="Ito M."/>
            <person name="Matsui Y."/>
            <person name="Miyazaki M."/>
            <person name="Murata K."/>
            <person name="Saito Y."/>
            <person name="Sakai S."/>
            <person name="Song C."/>
            <person name="Tasumi E."/>
            <person name="Yamanaka Y."/>
            <person name="Yamaguchi T."/>
            <person name="Kamagata Y."/>
            <person name="Tamaki H."/>
            <person name="Takai K."/>
        </authorList>
    </citation>
    <scope>NUCLEOTIDE SEQUENCE [LARGE SCALE GENOMIC DNA]</scope>
    <source>
        <strain evidence="6 7">MK-D1</strain>
    </source>
</reference>
<dbReference type="GO" id="GO:0002161">
    <property type="term" value="F:aminoacyl-tRNA deacylase activity"/>
    <property type="evidence" value="ECO:0007669"/>
    <property type="project" value="UniProtKB-ARBA"/>
</dbReference>
<dbReference type="GO" id="GO:0046872">
    <property type="term" value="F:metal ion binding"/>
    <property type="evidence" value="ECO:0007669"/>
    <property type="project" value="UniProtKB-KW"/>
</dbReference>
<dbReference type="InterPro" id="IPR051335">
    <property type="entry name" value="Alanyl-tRNA_Editing_Enzymes"/>
</dbReference>
<evidence type="ECO:0000256" key="2">
    <source>
        <dbReference type="ARBA" id="ARBA00004496"/>
    </source>
</evidence>
<evidence type="ECO:0000259" key="5">
    <source>
        <dbReference type="PROSITE" id="PS50860"/>
    </source>
</evidence>
<dbReference type="Proteomes" id="UP000321408">
    <property type="component" value="Chromosome"/>
</dbReference>
<dbReference type="PROSITE" id="PS50860">
    <property type="entry name" value="AA_TRNA_LIGASE_II_ALA"/>
    <property type="match status" value="1"/>
</dbReference>
<evidence type="ECO:0000313" key="6">
    <source>
        <dbReference type="EMBL" id="QEE15802.1"/>
    </source>
</evidence>
<sequence length="238" mass="27602">MTKILYLQDMNLKEFEGVVESVSEGKFIVINQTAFYPKSGGVDNDLGIFRRLSDNKEFKVIFVRKIENEIFHEVDELGLKTGDKILGILDWKRRFELMRYHTAAHVLSGVFFNEGNVKVTGNNLTMGKGRIDFNFPNFDRELVEKFVERSNEIISSDLSVETYYITRDEMEQDSTLMKLNMELPKNIKHVRIVDIKSFDKQPDGGCHVSHLGEIGKISIQKIQNKGKNNRRLYFKLEL</sequence>
<evidence type="ECO:0000313" key="7">
    <source>
        <dbReference type="Proteomes" id="UP000321408"/>
    </source>
</evidence>
<dbReference type="AlphaFoldDB" id="A0A5B9D9M3"/>
<dbReference type="GO" id="GO:0006419">
    <property type="term" value="P:alanyl-tRNA aminoacylation"/>
    <property type="evidence" value="ECO:0007669"/>
    <property type="project" value="InterPro"/>
</dbReference>
<keyword evidence="7" id="KW-1185">Reference proteome</keyword>
<dbReference type="KEGG" id="psyt:DSAG12_01629"/>
<dbReference type="OrthoDB" id="11392at2157"/>
<evidence type="ECO:0000256" key="1">
    <source>
        <dbReference type="ARBA" id="ARBA00001947"/>
    </source>
</evidence>
<keyword evidence="3" id="KW-0479">Metal-binding</keyword>
<dbReference type="RefSeq" id="WP_147662702.1">
    <property type="nucleotide sequence ID" value="NZ_CP042905.2"/>
</dbReference>
<feature type="domain" description="Alanyl-transfer RNA synthetases family profile" evidence="5">
    <location>
        <begin position="1"/>
        <end position="232"/>
    </location>
</feature>
<reference evidence="6 7" key="2">
    <citation type="journal article" date="2024" name="Int. J. Syst. Evol. Microbiol.">
        <title>Promethearchaeum syntrophicum gen. nov., sp. nov., an anaerobic, obligately syntrophic archaeon, the first isolate of the lineage 'Asgard' archaea, and proposal of the new archaeal phylum Promethearchaeota phyl. nov. and kingdom Promethearchaeati regn. nov.</title>
        <authorList>
            <person name="Imachi H."/>
            <person name="Nobu M.K."/>
            <person name="Kato S."/>
            <person name="Takaki Y."/>
            <person name="Miyazaki M."/>
            <person name="Miyata M."/>
            <person name="Ogawara M."/>
            <person name="Saito Y."/>
            <person name="Sakai S."/>
            <person name="Tahara Y.O."/>
            <person name="Takano Y."/>
            <person name="Tasumi E."/>
            <person name="Uematsu K."/>
            <person name="Yoshimura T."/>
            <person name="Itoh T."/>
            <person name="Ohkuma M."/>
            <person name="Takai K."/>
        </authorList>
    </citation>
    <scope>NUCLEOTIDE SEQUENCE [LARGE SCALE GENOMIC DNA]</scope>
    <source>
        <strain evidence="6 7">MK-D1</strain>
    </source>
</reference>
<dbReference type="GO" id="GO:0005524">
    <property type="term" value="F:ATP binding"/>
    <property type="evidence" value="ECO:0007669"/>
    <property type="project" value="InterPro"/>
</dbReference>
<accession>A0A5B9D9M3</accession>
<dbReference type="InterPro" id="IPR018165">
    <property type="entry name" value="Ala-tRNA-synth_IIc_core"/>
</dbReference>
<keyword evidence="4" id="KW-0862">Zinc</keyword>
<comment type="subcellular location">
    <subcellularLocation>
        <location evidence="2">Cytoplasm</location>
    </subcellularLocation>
</comment>
<dbReference type="GO" id="GO:0004813">
    <property type="term" value="F:alanine-tRNA ligase activity"/>
    <property type="evidence" value="ECO:0007669"/>
    <property type="project" value="InterPro"/>
</dbReference>
<evidence type="ECO:0000256" key="3">
    <source>
        <dbReference type="ARBA" id="ARBA00022723"/>
    </source>
</evidence>
<dbReference type="SUPFAM" id="SSF50447">
    <property type="entry name" value="Translation proteins"/>
    <property type="match status" value="1"/>
</dbReference>
<dbReference type="Gene3D" id="3.30.980.10">
    <property type="entry name" value="Threonyl-trna Synthetase, Chain A, domain 2"/>
    <property type="match status" value="1"/>
</dbReference>
<dbReference type="Pfam" id="PF01411">
    <property type="entry name" value="tRNA-synt_2c"/>
    <property type="match status" value="1"/>
</dbReference>
<comment type="cofactor">
    <cofactor evidence="1">
        <name>Zn(2+)</name>
        <dbReference type="ChEBI" id="CHEBI:29105"/>
    </cofactor>
</comment>
<name>A0A5B9D9M3_9ARCH</name>
<dbReference type="InterPro" id="IPR012947">
    <property type="entry name" value="tRNA_SAD"/>
</dbReference>
<organism evidence="6 7">
    <name type="scientific">Promethearchaeum syntrophicum</name>
    <dbReference type="NCBI Taxonomy" id="2594042"/>
    <lineage>
        <taxon>Archaea</taxon>
        <taxon>Promethearchaeati</taxon>
        <taxon>Promethearchaeota</taxon>
        <taxon>Promethearchaeia</taxon>
        <taxon>Promethearchaeales</taxon>
        <taxon>Promethearchaeaceae</taxon>
        <taxon>Promethearchaeum</taxon>
    </lineage>
</organism>
<dbReference type="EMBL" id="CP042905">
    <property type="protein sequence ID" value="QEE15802.1"/>
    <property type="molecule type" value="Genomic_DNA"/>
</dbReference>
<dbReference type="Gene3D" id="2.40.30.130">
    <property type="match status" value="1"/>
</dbReference>
<dbReference type="GeneID" id="41329622"/>
<dbReference type="PANTHER" id="PTHR43462">
    <property type="entry name" value="ALANYL-TRNA EDITING PROTEIN"/>
    <property type="match status" value="1"/>
</dbReference>
<protein>
    <submittedName>
        <fullName evidence="6">Alanyl-tRNA editing protein</fullName>
    </submittedName>
</protein>
<gene>
    <name evidence="6" type="ORF">DSAG12_01629</name>
</gene>
<proteinExistence type="predicted"/>
<dbReference type="Pfam" id="PF07973">
    <property type="entry name" value="tRNA_SAD"/>
    <property type="match status" value="1"/>
</dbReference>
<dbReference type="SUPFAM" id="SSF55186">
    <property type="entry name" value="ThrRS/AlaRS common domain"/>
    <property type="match status" value="1"/>
</dbReference>
<dbReference type="InterPro" id="IPR018163">
    <property type="entry name" value="Thr/Ala-tRNA-synth_IIc_edit"/>
</dbReference>